<dbReference type="Pfam" id="PF03466">
    <property type="entry name" value="LysR_substrate"/>
    <property type="match status" value="1"/>
</dbReference>
<comment type="similarity">
    <text evidence="1">Belongs to the LysR transcriptional regulatory family.</text>
</comment>
<dbReference type="InterPro" id="IPR005119">
    <property type="entry name" value="LysR_subst-bd"/>
</dbReference>
<evidence type="ECO:0000256" key="1">
    <source>
        <dbReference type="ARBA" id="ARBA00009437"/>
    </source>
</evidence>
<dbReference type="InterPro" id="IPR036388">
    <property type="entry name" value="WH-like_DNA-bd_sf"/>
</dbReference>
<keyword evidence="2" id="KW-0805">Transcription regulation</keyword>
<keyword evidence="3" id="KW-0238">DNA-binding</keyword>
<name>A0AAE3ND09_9BURK</name>
<dbReference type="PANTHER" id="PTHR30126:SF94">
    <property type="entry name" value="LYSR FAMILY TRANSCRIPTIONAL REGULATOR"/>
    <property type="match status" value="1"/>
</dbReference>
<keyword evidence="4" id="KW-0804">Transcription</keyword>
<dbReference type="Gene3D" id="1.10.10.10">
    <property type="entry name" value="Winged helix-like DNA-binding domain superfamily/Winged helix DNA-binding domain"/>
    <property type="match status" value="1"/>
</dbReference>
<feature type="domain" description="HTH lysR-type" evidence="5">
    <location>
        <begin position="1"/>
        <end position="58"/>
    </location>
</feature>
<dbReference type="PANTHER" id="PTHR30126">
    <property type="entry name" value="HTH-TYPE TRANSCRIPTIONAL REGULATOR"/>
    <property type="match status" value="1"/>
</dbReference>
<evidence type="ECO:0000313" key="7">
    <source>
        <dbReference type="Proteomes" id="UP001212602"/>
    </source>
</evidence>
<dbReference type="AlphaFoldDB" id="A0AAE3ND09"/>
<dbReference type="EMBL" id="JAQIPB010000006">
    <property type="protein sequence ID" value="MDA7417359.1"/>
    <property type="molecule type" value="Genomic_DNA"/>
</dbReference>
<organism evidence="6 7">
    <name type="scientific">Xenophilus arseniciresistens</name>
    <dbReference type="NCBI Taxonomy" id="1283306"/>
    <lineage>
        <taxon>Bacteria</taxon>
        <taxon>Pseudomonadati</taxon>
        <taxon>Pseudomonadota</taxon>
        <taxon>Betaproteobacteria</taxon>
        <taxon>Burkholderiales</taxon>
        <taxon>Comamonadaceae</taxon>
        <taxon>Xenophilus</taxon>
    </lineage>
</organism>
<dbReference type="GO" id="GO:0000976">
    <property type="term" value="F:transcription cis-regulatory region binding"/>
    <property type="evidence" value="ECO:0007669"/>
    <property type="project" value="TreeGrafter"/>
</dbReference>
<reference evidence="6" key="1">
    <citation type="submission" date="2023-01" db="EMBL/GenBank/DDBJ databases">
        <title>Xenophilus mangrovi sp. nov., isolated from soil of Mangrove nature reserve.</title>
        <authorList>
            <person name="Xu S."/>
            <person name="Liu Z."/>
            <person name="Xu Y."/>
        </authorList>
    </citation>
    <scope>NUCLEOTIDE SEQUENCE</scope>
    <source>
        <strain evidence="6">YW8</strain>
    </source>
</reference>
<protein>
    <submittedName>
        <fullName evidence="6">LysR family transcriptional regulator</fullName>
    </submittedName>
</protein>
<evidence type="ECO:0000256" key="2">
    <source>
        <dbReference type="ARBA" id="ARBA00023015"/>
    </source>
</evidence>
<proteinExistence type="inferred from homology"/>
<evidence type="ECO:0000259" key="5">
    <source>
        <dbReference type="PROSITE" id="PS50931"/>
    </source>
</evidence>
<dbReference type="PRINTS" id="PR00039">
    <property type="entry name" value="HTHLYSR"/>
</dbReference>
<accession>A0AAE3ND09</accession>
<dbReference type="SUPFAM" id="SSF46785">
    <property type="entry name" value="Winged helix' DNA-binding domain"/>
    <property type="match status" value="1"/>
</dbReference>
<dbReference type="PROSITE" id="PS50931">
    <property type="entry name" value="HTH_LYSR"/>
    <property type="match status" value="1"/>
</dbReference>
<dbReference type="Proteomes" id="UP001212602">
    <property type="component" value="Unassembled WGS sequence"/>
</dbReference>
<dbReference type="SUPFAM" id="SSF53850">
    <property type="entry name" value="Periplasmic binding protein-like II"/>
    <property type="match status" value="1"/>
</dbReference>
<sequence>MKIEAFQTLESVLRTGSFAGAAAEMSLTPSAVSMQMKQLEQYLGQPLFERAGPRVSPRVAAFDVAAALRGGLQQLESLRRKPSVAIQGVVKLGIIESLLPSLLPDSLSALRQRHPRLSIEPMRGRSAGLINAVKSGQLDAAVVALPAKGGSERLRWWPLARRELVLIAPPDSTETSPTLLLRRHDWVRYDRNTVTGAMAARHVLSLVPNKRSALELDSAPAIIASVHRGLGVSIIHLLDEAFAAAYPVRELRLGRNAPMLELTLVARKSSDDDRALAVVREQVAALLRATGRDGRNGRQPPA</sequence>
<gene>
    <name evidence="6" type="ORF">PGB34_13395</name>
</gene>
<evidence type="ECO:0000256" key="4">
    <source>
        <dbReference type="ARBA" id="ARBA00023163"/>
    </source>
</evidence>
<dbReference type="InterPro" id="IPR000847">
    <property type="entry name" value="LysR_HTH_N"/>
</dbReference>
<dbReference type="InterPro" id="IPR036390">
    <property type="entry name" value="WH_DNA-bd_sf"/>
</dbReference>
<evidence type="ECO:0000313" key="6">
    <source>
        <dbReference type="EMBL" id="MDA7417359.1"/>
    </source>
</evidence>
<evidence type="ECO:0000256" key="3">
    <source>
        <dbReference type="ARBA" id="ARBA00023125"/>
    </source>
</evidence>
<dbReference type="GO" id="GO:0003700">
    <property type="term" value="F:DNA-binding transcription factor activity"/>
    <property type="evidence" value="ECO:0007669"/>
    <property type="project" value="InterPro"/>
</dbReference>
<keyword evidence="7" id="KW-1185">Reference proteome</keyword>
<dbReference type="RefSeq" id="WP_271428595.1">
    <property type="nucleotide sequence ID" value="NZ_JAQIPB010000006.1"/>
</dbReference>
<dbReference type="Gene3D" id="3.40.190.10">
    <property type="entry name" value="Periplasmic binding protein-like II"/>
    <property type="match status" value="2"/>
</dbReference>
<comment type="caution">
    <text evidence="6">The sequence shown here is derived from an EMBL/GenBank/DDBJ whole genome shotgun (WGS) entry which is preliminary data.</text>
</comment>
<dbReference type="Pfam" id="PF00126">
    <property type="entry name" value="HTH_1"/>
    <property type="match status" value="1"/>
</dbReference>